<keyword evidence="1" id="KW-0812">Transmembrane</keyword>
<dbReference type="AlphaFoldDB" id="A0A6J3ME63"/>
<dbReference type="Proteomes" id="UP000504637">
    <property type="component" value="Unplaced"/>
</dbReference>
<sequence>MASSKKRNRSFESISIGSALVILGCGLIAYIEEGPQALKLLHGYEVIVSLGLGIVLVSGTIVIKLAAQPQNAGLLSRSRTEAKYLLLASAAAQGLQGQMRLLGGNISLSIATIILNARLSSDL</sequence>
<accession>A0A6J3ME63</accession>
<dbReference type="PROSITE" id="PS51257">
    <property type="entry name" value="PROKAR_LIPOPROTEIN"/>
    <property type="match status" value="1"/>
</dbReference>
<keyword evidence="1" id="KW-1133">Transmembrane helix</keyword>
<gene>
    <name evidence="3" type="ORF">K489DRAFT_367175</name>
</gene>
<organism evidence="3">
    <name type="scientific">Dissoconium aciculare CBS 342.82</name>
    <dbReference type="NCBI Taxonomy" id="1314786"/>
    <lineage>
        <taxon>Eukaryota</taxon>
        <taxon>Fungi</taxon>
        <taxon>Dikarya</taxon>
        <taxon>Ascomycota</taxon>
        <taxon>Pezizomycotina</taxon>
        <taxon>Dothideomycetes</taxon>
        <taxon>Dothideomycetidae</taxon>
        <taxon>Mycosphaerellales</taxon>
        <taxon>Dissoconiaceae</taxon>
        <taxon>Dissoconium</taxon>
    </lineage>
</organism>
<evidence type="ECO:0000256" key="1">
    <source>
        <dbReference type="SAM" id="Phobius"/>
    </source>
</evidence>
<reference evidence="3" key="1">
    <citation type="submission" date="2020-01" db="EMBL/GenBank/DDBJ databases">
        <authorList>
            <consortium name="DOE Joint Genome Institute"/>
            <person name="Haridas S."/>
            <person name="Albert R."/>
            <person name="Binder M."/>
            <person name="Bloem J."/>
            <person name="Labutti K."/>
            <person name="Salamov A."/>
            <person name="Andreopoulos B."/>
            <person name="Baker S.E."/>
            <person name="Barry K."/>
            <person name="Bills G."/>
            <person name="Bluhm B.H."/>
            <person name="Cannon C."/>
            <person name="Castanera R."/>
            <person name="Culley D.E."/>
            <person name="Daum C."/>
            <person name="Ezra D."/>
            <person name="Gonzalez J.B."/>
            <person name="Henrissat B."/>
            <person name="Kuo A."/>
            <person name="Liang C."/>
            <person name="Lipzen A."/>
            <person name="Lutzoni F."/>
            <person name="Magnuson J."/>
            <person name="Mondo S."/>
            <person name="Nolan M."/>
            <person name="Ohm R."/>
            <person name="Pangilinan J."/>
            <person name="Park H.-J."/>
            <person name="Ramirez L."/>
            <person name="Alfaro M."/>
            <person name="Sun H."/>
            <person name="Tritt A."/>
            <person name="Yoshinaga Y."/>
            <person name="Zwiers L.-H."/>
            <person name="Turgeon B.G."/>
            <person name="Goodwin S.B."/>
            <person name="Spatafora J.W."/>
            <person name="Crous P.W."/>
            <person name="Grigoriev I.V."/>
        </authorList>
    </citation>
    <scope>NUCLEOTIDE SEQUENCE</scope>
    <source>
        <strain evidence="3">CBS 342.82</strain>
    </source>
</reference>
<feature type="transmembrane region" description="Helical" evidence="1">
    <location>
        <begin position="12"/>
        <end position="31"/>
    </location>
</feature>
<evidence type="ECO:0000313" key="3">
    <source>
        <dbReference type="RefSeq" id="XP_033462935.1"/>
    </source>
</evidence>
<evidence type="ECO:0000313" key="2">
    <source>
        <dbReference type="Proteomes" id="UP000504637"/>
    </source>
</evidence>
<name>A0A6J3ME63_9PEZI</name>
<proteinExistence type="predicted"/>
<keyword evidence="2" id="KW-1185">Reference proteome</keyword>
<reference evidence="3" key="2">
    <citation type="submission" date="2020-04" db="EMBL/GenBank/DDBJ databases">
        <authorList>
            <consortium name="NCBI Genome Project"/>
        </authorList>
    </citation>
    <scope>NUCLEOTIDE SEQUENCE</scope>
    <source>
        <strain evidence="3">CBS 342.82</strain>
    </source>
</reference>
<feature type="transmembrane region" description="Helical" evidence="1">
    <location>
        <begin position="46"/>
        <end position="67"/>
    </location>
</feature>
<dbReference type="GeneID" id="54360638"/>
<reference evidence="3" key="3">
    <citation type="submission" date="2025-08" db="UniProtKB">
        <authorList>
            <consortium name="RefSeq"/>
        </authorList>
    </citation>
    <scope>IDENTIFICATION</scope>
    <source>
        <strain evidence="3">CBS 342.82</strain>
    </source>
</reference>
<keyword evidence="1" id="KW-0472">Membrane</keyword>
<protein>
    <submittedName>
        <fullName evidence="3">Uncharacterized protein</fullName>
    </submittedName>
</protein>
<dbReference type="RefSeq" id="XP_033462935.1">
    <property type="nucleotide sequence ID" value="XM_033602838.1"/>
</dbReference>